<dbReference type="GO" id="GO:0006753">
    <property type="term" value="P:nucleoside phosphate metabolic process"/>
    <property type="evidence" value="ECO:0007669"/>
    <property type="project" value="TreeGrafter"/>
</dbReference>
<organism evidence="4 5">
    <name type="scientific">Didymella exigua CBS 183.55</name>
    <dbReference type="NCBI Taxonomy" id="1150837"/>
    <lineage>
        <taxon>Eukaryota</taxon>
        <taxon>Fungi</taxon>
        <taxon>Dikarya</taxon>
        <taxon>Ascomycota</taxon>
        <taxon>Pezizomycotina</taxon>
        <taxon>Dothideomycetes</taxon>
        <taxon>Pleosporomycetidae</taxon>
        <taxon>Pleosporales</taxon>
        <taxon>Pleosporineae</taxon>
        <taxon>Didymellaceae</taxon>
        <taxon>Didymella</taxon>
    </lineage>
</organism>
<accession>A0A6A5RJT3</accession>
<evidence type="ECO:0000256" key="2">
    <source>
        <dbReference type="RuleBase" id="RU003476"/>
    </source>
</evidence>
<sequence length="219" mass="24309">MGSSTKASDNPSKVMKTEPLDYKDAKWATLVKITFKDPEGKERLWESAERLTRPKGCDIDAIGVAAVLDYPSEPDKTPRIVLQKQWRAPADAVVIEIPAGLMDDGESAEECAIRELKEETGYVGKVIEGSFGVSPVMFNDPGFCNTNLKMIQVTVDMSLPENQNPQPSLEPGEFIETFTVPLTDLYEECVKFEKEGYVLDARVGTLAQGVEFAKRWKLT</sequence>
<comment type="similarity">
    <text evidence="2">Belongs to the Nudix hydrolase family.</text>
</comment>
<evidence type="ECO:0000313" key="4">
    <source>
        <dbReference type="EMBL" id="KAF1927368.1"/>
    </source>
</evidence>
<dbReference type="GO" id="GO:0005829">
    <property type="term" value="C:cytosol"/>
    <property type="evidence" value="ECO:0007669"/>
    <property type="project" value="TreeGrafter"/>
</dbReference>
<dbReference type="InterPro" id="IPR020084">
    <property type="entry name" value="NUDIX_hydrolase_CS"/>
</dbReference>
<dbReference type="PRINTS" id="PR00502">
    <property type="entry name" value="NUDIXFAMILY"/>
</dbReference>
<evidence type="ECO:0000313" key="5">
    <source>
        <dbReference type="Proteomes" id="UP000800082"/>
    </source>
</evidence>
<dbReference type="InterPro" id="IPR000086">
    <property type="entry name" value="NUDIX_hydrolase_dom"/>
</dbReference>
<dbReference type="RefSeq" id="XP_033447620.1">
    <property type="nucleotide sequence ID" value="XM_033592938.1"/>
</dbReference>
<dbReference type="PROSITE" id="PS00893">
    <property type="entry name" value="NUDIX_BOX"/>
    <property type="match status" value="1"/>
</dbReference>
<keyword evidence="5" id="KW-1185">Reference proteome</keyword>
<dbReference type="CDD" id="cd18888">
    <property type="entry name" value="NUDIX_ADPRase_Nudt5"/>
    <property type="match status" value="1"/>
</dbReference>
<name>A0A6A5RJT3_9PLEO</name>
<dbReference type="EMBL" id="ML978972">
    <property type="protein sequence ID" value="KAF1927368.1"/>
    <property type="molecule type" value="Genomic_DNA"/>
</dbReference>
<dbReference type="OrthoDB" id="10249920at2759"/>
<reference evidence="4" key="1">
    <citation type="journal article" date="2020" name="Stud. Mycol.">
        <title>101 Dothideomycetes genomes: a test case for predicting lifestyles and emergence of pathogens.</title>
        <authorList>
            <person name="Haridas S."/>
            <person name="Albert R."/>
            <person name="Binder M."/>
            <person name="Bloem J."/>
            <person name="Labutti K."/>
            <person name="Salamov A."/>
            <person name="Andreopoulos B."/>
            <person name="Baker S."/>
            <person name="Barry K."/>
            <person name="Bills G."/>
            <person name="Bluhm B."/>
            <person name="Cannon C."/>
            <person name="Castanera R."/>
            <person name="Culley D."/>
            <person name="Daum C."/>
            <person name="Ezra D."/>
            <person name="Gonzalez J."/>
            <person name="Henrissat B."/>
            <person name="Kuo A."/>
            <person name="Liang C."/>
            <person name="Lipzen A."/>
            <person name="Lutzoni F."/>
            <person name="Magnuson J."/>
            <person name="Mondo S."/>
            <person name="Nolan M."/>
            <person name="Ohm R."/>
            <person name="Pangilinan J."/>
            <person name="Park H.-J."/>
            <person name="Ramirez L."/>
            <person name="Alfaro M."/>
            <person name="Sun H."/>
            <person name="Tritt A."/>
            <person name="Yoshinaga Y."/>
            <person name="Zwiers L.-H."/>
            <person name="Turgeon B."/>
            <person name="Goodwin S."/>
            <person name="Spatafora J."/>
            <person name="Crous P."/>
            <person name="Grigoriev I."/>
        </authorList>
    </citation>
    <scope>NUCLEOTIDE SEQUENCE</scope>
    <source>
        <strain evidence="4">CBS 183.55</strain>
    </source>
</reference>
<dbReference type="GeneID" id="54350606"/>
<feature type="domain" description="Nudix hydrolase" evidence="3">
    <location>
        <begin position="57"/>
        <end position="202"/>
    </location>
</feature>
<dbReference type="PANTHER" id="PTHR11839">
    <property type="entry name" value="UDP/ADP-SUGAR PYROPHOSPHATASE"/>
    <property type="match status" value="1"/>
</dbReference>
<evidence type="ECO:0000259" key="3">
    <source>
        <dbReference type="PROSITE" id="PS51462"/>
    </source>
</evidence>
<dbReference type="GO" id="GO:0047631">
    <property type="term" value="F:ADP-ribose diphosphatase activity"/>
    <property type="evidence" value="ECO:0007669"/>
    <property type="project" value="TreeGrafter"/>
</dbReference>
<dbReference type="SUPFAM" id="SSF55811">
    <property type="entry name" value="Nudix"/>
    <property type="match status" value="1"/>
</dbReference>
<dbReference type="AlphaFoldDB" id="A0A6A5RJT3"/>
<gene>
    <name evidence="4" type="ORF">M421DRAFT_421769</name>
</gene>
<dbReference type="GO" id="GO:0019693">
    <property type="term" value="P:ribose phosphate metabolic process"/>
    <property type="evidence" value="ECO:0007669"/>
    <property type="project" value="TreeGrafter"/>
</dbReference>
<dbReference type="PANTHER" id="PTHR11839:SF1">
    <property type="entry name" value="ADP-SUGAR PYROPHOSPHATASE"/>
    <property type="match status" value="1"/>
</dbReference>
<dbReference type="FunFam" id="3.90.79.10:FF:000016">
    <property type="entry name" value="ADP-sugar pyrophosphatase isoform X1"/>
    <property type="match status" value="1"/>
</dbReference>
<protein>
    <submittedName>
        <fullName evidence="4">ADP-ribose pyrophosphatase</fullName>
    </submittedName>
</protein>
<dbReference type="GO" id="GO:0005634">
    <property type="term" value="C:nucleus"/>
    <property type="evidence" value="ECO:0007669"/>
    <property type="project" value="TreeGrafter"/>
</dbReference>
<dbReference type="InterPro" id="IPR020476">
    <property type="entry name" value="Nudix_hydrolase"/>
</dbReference>
<dbReference type="Proteomes" id="UP000800082">
    <property type="component" value="Unassembled WGS sequence"/>
</dbReference>
<dbReference type="InterPro" id="IPR015797">
    <property type="entry name" value="NUDIX_hydrolase-like_dom_sf"/>
</dbReference>
<dbReference type="Gene3D" id="3.90.79.10">
    <property type="entry name" value="Nucleoside Triphosphate Pyrophosphohydrolase"/>
    <property type="match status" value="1"/>
</dbReference>
<evidence type="ECO:0000256" key="1">
    <source>
        <dbReference type="ARBA" id="ARBA00022801"/>
    </source>
</evidence>
<dbReference type="Pfam" id="PF00293">
    <property type="entry name" value="NUDIX"/>
    <property type="match status" value="1"/>
</dbReference>
<keyword evidence="1 2" id="KW-0378">Hydrolase</keyword>
<proteinExistence type="inferred from homology"/>
<dbReference type="PROSITE" id="PS51462">
    <property type="entry name" value="NUDIX"/>
    <property type="match status" value="1"/>
</dbReference>